<dbReference type="PROSITE" id="PS51914">
    <property type="entry name" value="MRH"/>
    <property type="match status" value="1"/>
</dbReference>
<dbReference type="Gene3D" id="2.70.130.10">
    <property type="entry name" value="Mannose-6-phosphate receptor binding domain"/>
    <property type="match status" value="1"/>
</dbReference>
<name>A0ABQ6M4R3_9STRA</name>
<organism evidence="7 8">
    <name type="scientific">Tetraparma gracilis</name>
    <dbReference type="NCBI Taxonomy" id="2962635"/>
    <lineage>
        <taxon>Eukaryota</taxon>
        <taxon>Sar</taxon>
        <taxon>Stramenopiles</taxon>
        <taxon>Ochrophyta</taxon>
        <taxon>Bolidophyceae</taxon>
        <taxon>Parmales</taxon>
        <taxon>Triparmaceae</taxon>
        <taxon>Tetraparma</taxon>
    </lineage>
</organism>
<keyword evidence="8" id="KW-1185">Reference proteome</keyword>
<evidence type="ECO:0000259" key="6">
    <source>
        <dbReference type="PROSITE" id="PS51914"/>
    </source>
</evidence>
<evidence type="ECO:0000256" key="3">
    <source>
        <dbReference type="ARBA" id="ARBA00022824"/>
    </source>
</evidence>
<sequence>MPSALGAAAQAELAKLPLLVKTRPTTRPTIDTHNSPSSPDPAVAPPVHSVSAVSIPAPGGAAYRCVSYFTPATAAAQEPAVLDKMLEDLALFTGREKDAKPARAGQAGGRGEGRGEAPREEGGATPLARLLEAFLLPAGPADECTQLHLGWWSYQYCPQRGAGELTQFHVEQKRVKSNRKEAKGTGAPKDEVVQTIESLVTLGRAAAREYRLETSDRGDVVLSPAGAGGAGEIGGRIAGLREQPAEVASLAVVRGVLVKDELKGGDVCEPDAPSPTAASIPALLERELGGTCLQMRDGWWTYELCYGGMLRQFHSEAVSDSKGKQKMVQTGENALGVFEGAGKGGKGGGTMPGPSSVVPAETWREQYSLNAVDSMKAASQAYHPSAAYFQHPLPGGSVCEEPEVTDTIGYLERSAVVRYYCGSEPAIVEIDEVSSCKYVVSVAVKSLCDVEGFGVSKGDLKSWK</sequence>
<feature type="compositionally biased region" description="Polar residues" evidence="5">
    <location>
        <begin position="23"/>
        <end position="34"/>
    </location>
</feature>
<proteinExistence type="predicted"/>
<evidence type="ECO:0000256" key="4">
    <source>
        <dbReference type="ARBA" id="ARBA00023157"/>
    </source>
</evidence>
<evidence type="ECO:0000256" key="5">
    <source>
        <dbReference type="SAM" id="MobiDB-lite"/>
    </source>
</evidence>
<dbReference type="PANTHER" id="PTHR15414:SF0">
    <property type="entry name" value="ENDOPLASMIC RETICULUM LECTIN 1"/>
    <property type="match status" value="1"/>
</dbReference>
<gene>
    <name evidence="7" type="ORF">TeGR_g1178</name>
</gene>
<evidence type="ECO:0000256" key="2">
    <source>
        <dbReference type="ARBA" id="ARBA00022729"/>
    </source>
</evidence>
<dbReference type="PANTHER" id="PTHR15414">
    <property type="entry name" value="OS-9-RELATED"/>
    <property type="match status" value="1"/>
</dbReference>
<feature type="compositionally biased region" description="Basic and acidic residues" evidence="5">
    <location>
        <begin position="111"/>
        <end position="122"/>
    </location>
</feature>
<feature type="region of interest" description="Disordered" evidence="5">
    <location>
        <begin position="20"/>
        <end position="45"/>
    </location>
</feature>
<keyword evidence="4" id="KW-1015">Disulfide bond</keyword>
<dbReference type="InterPro" id="IPR045149">
    <property type="entry name" value="OS-9-like"/>
</dbReference>
<protein>
    <recommendedName>
        <fullName evidence="6">MRH domain-containing protein</fullName>
    </recommendedName>
</protein>
<dbReference type="InterPro" id="IPR012913">
    <property type="entry name" value="OS9-like_dom"/>
</dbReference>
<keyword evidence="3" id="KW-0256">Endoplasmic reticulum</keyword>
<dbReference type="Pfam" id="PF07915">
    <property type="entry name" value="PRKCSH"/>
    <property type="match status" value="1"/>
</dbReference>
<comment type="caution">
    <text evidence="7">The sequence shown here is derived from an EMBL/GenBank/DDBJ whole genome shotgun (WGS) entry which is preliminary data.</text>
</comment>
<dbReference type="Proteomes" id="UP001165060">
    <property type="component" value="Unassembled WGS sequence"/>
</dbReference>
<accession>A0ABQ6M4R3</accession>
<comment type="subcellular location">
    <subcellularLocation>
        <location evidence="1">Endoplasmic reticulum</location>
    </subcellularLocation>
</comment>
<keyword evidence="2" id="KW-0732">Signal</keyword>
<evidence type="ECO:0000313" key="7">
    <source>
        <dbReference type="EMBL" id="GMI19322.1"/>
    </source>
</evidence>
<dbReference type="InterPro" id="IPR044865">
    <property type="entry name" value="MRH_dom"/>
</dbReference>
<feature type="domain" description="MRH" evidence="6">
    <location>
        <begin position="290"/>
        <end position="450"/>
    </location>
</feature>
<dbReference type="InterPro" id="IPR009011">
    <property type="entry name" value="Man6P_isomerase_rcpt-bd_dom_sf"/>
</dbReference>
<dbReference type="EMBL" id="BRYB01001156">
    <property type="protein sequence ID" value="GMI19322.1"/>
    <property type="molecule type" value="Genomic_DNA"/>
</dbReference>
<evidence type="ECO:0000313" key="8">
    <source>
        <dbReference type="Proteomes" id="UP001165060"/>
    </source>
</evidence>
<evidence type="ECO:0000256" key="1">
    <source>
        <dbReference type="ARBA" id="ARBA00004240"/>
    </source>
</evidence>
<feature type="region of interest" description="Disordered" evidence="5">
    <location>
        <begin position="97"/>
        <end position="122"/>
    </location>
</feature>
<feature type="non-terminal residue" evidence="7">
    <location>
        <position position="464"/>
    </location>
</feature>
<reference evidence="7 8" key="1">
    <citation type="journal article" date="2023" name="Commun. Biol.">
        <title>Genome analysis of Parmales, the sister group of diatoms, reveals the evolutionary specialization of diatoms from phago-mixotrophs to photoautotrophs.</title>
        <authorList>
            <person name="Ban H."/>
            <person name="Sato S."/>
            <person name="Yoshikawa S."/>
            <person name="Yamada K."/>
            <person name="Nakamura Y."/>
            <person name="Ichinomiya M."/>
            <person name="Sato N."/>
            <person name="Blanc-Mathieu R."/>
            <person name="Endo H."/>
            <person name="Kuwata A."/>
            <person name="Ogata H."/>
        </authorList>
    </citation>
    <scope>NUCLEOTIDE SEQUENCE [LARGE SCALE GENOMIC DNA]</scope>
</reference>